<sequence length="113" mass="12009">MSVFFLIALVFGLLLSMVGAVALWRCPFSPVRRVSFLSGALLVSLAVGLYGQFGLAKERGQGPNFALNAAVVAVGFLLLARSQRELVEGALAEKRRENASDGEPSGMTEGPLR</sequence>
<protein>
    <submittedName>
        <fullName evidence="3">Uncharacterized protein</fullName>
    </submittedName>
</protein>
<keyword evidence="2" id="KW-0812">Transmembrane</keyword>
<evidence type="ECO:0000256" key="1">
    <source>
        <dbReference type="SAM" id="MobiDB-lite"/>
    </source>
</evidence>
<evidence type="ECO:0000256" key="2">
    <source>
        <dbReference type="SAM" id="Phobius"/>
    </source>
</evidence>
<keyword evidence="2" id="KW-1133">Transmembrane helix</keyword>
<dbReference type="Proteomes" id="UP000671879">
    <property type="component" value="Chromosome"/>
</dbReference>
<accession>A0A9Q7EXU9</accession>
<keyword evidence="4" id="KW-1185">Reference proteome</keyword>
<name>A0A9Q7EXU9_9BACT</name>
<dbReference type="KEGG" id="aram:KAR29_08005"/>
<dbReference type="AlphaFoldDB" id="A0A9Q7EXU9"/>
<keyword evidence="2" id="KW-0472">Membrane</keyword>
<dbReference type="EMBL" id="CP072943">
    <property type="protein sequence ID" value="QTX31331.1"/>
    <property type="molecule type" value="Genomic_DNA"/>
</dbReference>
<gene>
    <name evidence="3" type="ORF">KAR29_08005</name>
</gene>
<evidence type="ECO:0000313" key="3">
    <source>
        <dbReference type="EMBL" id="QTX31331.1"/>
    </source>
</evidence>
<dbReference type="RefSeq" id="WP_274372483.1">
    <property type="nucleotide sequence ID" value="NZ_CP072943.1"/>
</dbReference>
<feature type="transmembrane region" description="Helical" evidence="2">
    <location>
        <begin position="36"/>
        <end position="53"/>
    </location>
</feature>
<reference evidence="4" key="1">
    <citation type="submission" date="2021-04" db="EMBL/GenBank/DDBJ databases">
        <title>A novel Synergistetes isolate from a pyrite-forming mixed culture.</title>
        <authorList>
            <person name="Bunk B."/>
            <person name="Sproer C."/>
            <person name="Spring S."/>
            <person name="Pester M."/>
        </authorList>
    </citation>
    <scope>NUCLEOTIDE SEQUENCE [LARGE SCALE GENOMIC DNA]</scope>
    <source>
        <strain evidence="4">J.5.4.2-T.3.5.2</strain>
    </source>
</reference>
<feature type="region of interest" description="Disordered" evidence="1">
    <location>
        <begin position="92"/>
        <end position="113"/>
    </location>
</feature>
<evidence type="ECO:0000313" key="4">
    <source>
        <dbReference type="Proteomes" id="UP000671879"/>
    </source>
</evidence>
<proteinExistence type="predicted"/>
<organism evidence="3 4">
    <name type="scientific">Aminithiophilus ramosus</name>
    <dbReference type="NCBI Taxonomy" id="3029084"/>
    <lineage>
        <taxon>Bacteria</taxon>
        <taxon>Thermotogati</taxon>
        <taxon>Synergistota</taxon>
        <taxon>Synergistia</taxon>
        <taxon>Synergistales</taxon>
        <taxon>Aminithiophilaceae</taxon>
        <taxon>Aminithiophilus</taxon>
    </lineage>
</organism>